<dbReference type="Proteomes" id="UP000199028">
    <property type="component" value="Unassembled WGS sequence"/>
</dbReference>
<evidence type="ECO:0000313" key="4">
    <source>
        <dbReference type="EMBL" id="SES50559.1"/>
    </source>
</evidence>
<name>A0A1H9XWV5_9PSEU</name>
<evidence type="ECO:0000313" key="5">
    <source>
        <dbReference type="Proteomes" id="UP000199028"/>
    </source>
</evidence>
<dbReference type="PANTHER" id="PTHR38340:SF1">
    <property type="entry name" value="S-LAYER PROTEIN"/>
    <property type="match status" value="1"/>
</dbReference>
<accession>A0A1H9XWV5</accession>
<feature type="signal peptide" evidence="3">
    <location>
        <begin position="1"/>
        <end position="35"/>
    </location>
</feature>
<dbReference type="Gene3D" id="2.150.10.10">
    <property type="entry name" value="Serralysin-like metalloprotease, C-terminal"/>
    <property type="match status" value="1"/>
</dbReference>
<evidence type="ECO:0000256" key="2">
    <source>
        <dbReference type="ARBA" id="ARBA00022525"/>
    </source>
</evidence>
<keyword evidence="5" id="KW-1185">Reference proteome</keyword>
<dbReference type="PROSITE" id="PS00330">
    <property type="entry name" value="HEMOLYSIN_CALCIUM"/>
    <property type="match status" value="2"/>
</dbReference>
<dbReference type="PRINTS" id="PR00313">
    <property type="entry name" value="CABNDNGRPT"/>
</dbReference>
<sequence>MKIQQSQFRRAIVAAVAGVLAVPALWVVAPLTAQAAINCVVSAGVTQTDTVVTGSPGNDTIDCGGTDPAKTINGNGGNDTITGSDLDDTINGGDGNDTITGGTGNDNLTGGLGIDTISGSAGTDTLVGPSIDGSQDSLDGGLGVDTCQGPAPDPDIHASCENTSTPPVTGPGSGTGNATALCTATGGVLTLTVSPVGYVCVFNPLSPANRRVQEARGICTGAGGTFVSLLPLSYACLLPSTTSSTGMSESDRDNSSS</sequence>
<reference evidence="5" key="1">
    <citation type="submission" date="2016-10" db="EMBL/GenBank/DDBJ databases">
        <authorList>
            <person name="Varghese N."/>
            <person name="Submissions S."/>
        </authorList>
    </citation>
    <scope>NUCLEOTIDE SEQUENCE [LARGE SCALE GENOMIC DNA]</scope>
    <source>
        <strain evidence="5">CGMCC 4.578</strain>
    </source>
</reference>
<feature type="chain" id="PRO_5011463531" evidence="3">
    <location>
        <begin position="36"/>
        <end position="257"/>
    </location>
</feature>
<dbReference type="AlphaFoldDB" id="A0A1H9XWV5"/>
<keyword evidence="3" id="KW-0732">Signal</keyword>
<comment type="subcellular location">
    <subcellularLocation>
        <location evidence="1">Secreted</location>
    </subcellularLocation>
</comment>
<dbReference type="EMBL" id="FOFT01000020">
    <property type="protein sequence ID" value="SES50559.1"/>
    <property type="molecule type" value="Genomic_DNA"/>
</dbReference>
<dbReference type="InterPro" id="IPR050557">
    <property type="entry name" value="RTX_toxin/Mannuronan_C5-epim"/>
</dbReference>
<gene>
    <name evidence="4" type="ORF">SAMN05216195_120190</name>
</gene>
<dbReference type="InterPro" id="IPR001343">
    <property type="entry name" value="Hemolysn_Ca-bd"/>
</dbReference>
<evidence type="ECO:0000256" key="3">
    <source>
        <dbReference type="SAM" id="SignalP"/>
    </source>
</evidence>
<dbReference type="SUPFAM" id="SSF51120">
    <property type="entry name" value="beta-Roll"/>
    <property type="match status" value="1"/>
</dbReference>
<dbReference type="InterPro" id="IPR018511">
    <property type="entry name" value="Hemolysin-typ_Ca-bd_CS"/>
</dbReference>
<dbReference type="Pfam" id="PF00353">
    <property type="entry name" value="HemolysinCabind"/>
    <property type="match status" value="1"/>
</dbReference>
<keyword evidence="2" id="KW-0964">Secreted</keyword>
<dbReference type="InterPro" id="IPR011049">
    <property type="entry name" value="Serralysin-like_metalloprot_C"/>
</dbReference>
<dbReference type="GO" id="GO:0005576">
    <property type="term" value="C:extracellular region"/>
    <property type="evidence" value="ECO:0007669"/>
    <property type="project" value="UniProtKB-SubCell"/>
</dbReference>
<protein>
    <submittedName>
        <fullName evidence="4">Hemolysin-type calcium-binding repeat-containing protein</fullName>
    </submittedName>
</protein>
<dbReference type="RefSeq" id="WP_114773563.1">
    <property type="nucleotide sequence ID" value="NZ_FOFT01000020.1"/>
</dbReference>
<evidence type="ECO:0000256" key="1">
    <source>
        <dbReference type="ARBA" id="ARBA00004613"/>
    </source>
</evidence>
<dbReference type="GO" id="GO:0005509">
    <property type="term" value="F:calcium ion binding"/>
    <property type="evidence" value="ECO:0007669"/>
    <property type="project" value="InterPro"/>
</dbReference>
<proteinExistence type="predicted"/>
<organism evidence="4 5">
    <name type="scientific">Lentzea flaviverrucosa</name>
    <dbReference type="NCBI Taxonomy" id="200379"/>
    <lineage>
        <taxon>Bacteria</taxon>
        <taxon>Bacillati</taxon>
        <taxon>Actinomycetota</taxon>
        <taxon>Actinomycetes</taxon>
        <taxon>Pseudonocardiales</taxon>
        <taxon>Pseudonocardiaceae</taxon>
        <taxon>Lentzea</taxon>
    </lineage>
</organism>
<dbReference type="OrthoDB" id="3694803at2"/>
<dbReference type="PANTHER" id="PTHR38340">
    <property type="entry name" value="S-LAYER PROTEIN"/>
    <property type="match status" value="1"/>
</dbReference>